<evidence type="ECO:0000256" key="5">
    <source>
        <dbReference type="ARBA" id="ARBA00023002"/>
    </source>
</evidence>
<dbReference type="PANTHER" id="PTHR43429">
    <property type="entry name" value="PYRIDINE NUCLEOTIDE-DISULFIDE OXIDOREDUCTASE DOMAIN-CONTAINING"/>
    <property type="match status" value="1"/>
</dbReference>
<dbReference type="STRING" id="640938.TR210_2061"/>
<keyword evidence="4" id="KW-0274">FAD</keyword>
<evidence type="ECO:0000313" key="10">
    <source>
        <dbReference type="EMBL" id="SEJ41074.1"/>
    </source>
</evidence>
<evidence type="ECO:0000259" key="8">
    <source>
        <dbReference type="PROSITE" id="PS50206"/>
    </source>
</evidence>
<dbReference type="PRINTS" id="PR00411">
    <property type="entry name" value="PNDRDTASEI"/>
</dbReference>
<accession>A0A143Z2P0</accession>
<dbReference type="SUPFAM" id="SSF52821">
    <property type="entry name" value="Rhodanese/Cell cycle control phosphatase"/>
    <property type="match status" value="1"/>
</dbReference>
<dbReference type="Gene3D" id="3.40.250.10">
    <property type="entry name" value="Rhodanese-like domain"/>
    <property type="match status" value="1"/>
</dbReference>
<dbReference type="CDD" id="cd01524">
    <property type="entry name" value="RHOD_Pyr_redox"/>
    <property type="match status" value="1"/>
</dbReference>
<keyword evidence="5" id="KW-0560">Oxidoreductase</keyword>
<dbReference type="EMBL" id="FNYT01000013">
    <property type="protein sequence ID" value="SEJ41074.1"/>
    <property type="molecule type" value="Genomic_DNA"/>
</dbReference>
<evidence type="ECO:0000256" key="1">
    <source>
        <dbReference type="ARBA" id="ARBA00001974"/>
    </source>
</evidence>
<sequence length="551" mass="59119">MMKIVIIGGVAGGMSAATRLRRLNEDAEIIVLEKGPFVSFANCGLPYYVSGDIQERSALLVQTPEQLRARFDLDVRPFSEAIAIDPDKKEVTVRSKEGEYQLAYDKVILSPGAKPFVPPAEGLSEAKNIFTMRNVPDVDAVTGFILENKPKKAVVIGAGFIGLEMAESLAHRGLAVTIVEKAPHVLPPFDEEMAAYLADELKANGVTLYTGVAATAFQNEGKTIVLENGVELESDLTIMSVGVQPENSLAISAGIETGMRGGILVDENYETSKKDIYAVGDAIIVKQQITGEDTMIALASPANRQGRQVADVISGLNRKNKGSIGTAIVRVFGLAGASTGLNERQLQLSGKEYAVVHIQGKSHAGYYPNASAIVLKLVFHPKTGEIYGAQAIGADGVDKRIDIIATAIKGNLTVHDLPELEFTYAPPFGSAKDPVNMAGYAAMNIIEGVSESIQWYELEKMQEAGYQLLDVRGAGEIARLGALKGAINIPVDDLRARIGELSKETPIIVSCQSGLRSYIAERVLKQNGFTVKNLDGAFSLYATVRPEKVVK</sequence>
<evidence type="ECO:0000256" key="4">
    <source>
        <dbReference type="ARBA" id="ARBA00022827"/>
    </source>
</evidence>
<gene>
    <name evidence="10" type="ORF">SAMN05216375_1135</name>
    <name evidence="9" type="ORF">TR210_2061</name>
</gene>
<evidence type="ECO:0000256" key="6">
    <source>
        <dbReference type="ARBA" id="ARBA00023097"/>
    </source>
</evidence>
<dbReference type="PANTHER" id="PTHR43429:SF1">
    <property type="entry name" value="NAD(P)H SULFUR OXIDOREDUCTASE (COA-DEPENDENT)"/>
    <property type="match status" value="1"/>
</dbReference>
<dbReference type="InterPro" id="IPR050260">
    <property type="entry name" value="FAD-bd_OxRdtase"/>
</dbReference>
<evidence type="ECO:0000256" key="3">
    <source>
        <dbReference type="ARBA" id="ARBA00022630"/>
    </source>
</evidence>
<dbReference type="InterPro" id="IPR004099">
    <property type="entry name" value="Pyr_nucl-diS_OxRdtase_dimer"/>
</dbReference>
<evidence type="ECO:0000313" key="9">
    <source>
        <dbReference type="EMBL" id="CZR03918.1"/>
    </source>
</evidence>
<dbReference type="InterPro" id="IPR023753">
    <property type="entry name" value="FAD/NAD-binding_dom"/>
</dbReference>
<dbReference type="GO" id="GO:0016491">
    <property type="term" value="F:oxidoreductase activity"/>
    <property type="evidence" value="ECO:0007669"/>
    <property type="project" value="UniProtKB-KW"/>
</dbReference>
<dbReference type="AlphaFoldDB" id="A0A143Z2P0"/>
<reference evidence="10 12" key="2">
    <citation type="submission" date="2016-10" db="EMBL/GenBank/DDBJ databases">
        <authorList>
            <person name="Varghese N."/>
            <person name="Submissions S."/>
        </authorList>
    </citation>
    <scope>NUCLEOTIDE SEQUENCE [LARGE SCALE GENOMIC DNA]</scope>
    <source>
        <strain evidence="10 12">DSM 22150</strain>
    </source>
</reference>
<dbReference type="InterPro" id="IPR036873">
    <property type="entry name" value="Rhodanese-like_dom_sf"/>
</dbReference>
<evidence type="ECO:0000313" key="12">
    <source>
        <dbReference type="Proteomes" id="UP000199280"/>
    </source>
</evidence>
<dbReference type="SUPFAM" id="SSF55424">
    <property type="entry name" value="FAD/NAD-linked reductases, dimerisation (C-terminal) domain"/>
    <property type="match status" value="1"/>
</dbReference>
<dbReference type="EMBL" id="FJNB01000015">
    <property type="protein sequence ID" value="CZR03918.1"/>
    <property type="molecule type" value="Genomic_DNA"/>
</dbReference>
<dbReference type="InterPro" id="IPR016156">
    <property type="entry name" value="FAD/NAD-linked_Rdtase_dimer_sf"/>
</dbReference>
<dbReference type="Pfam" id="PF07992">
    <property type="entry name" value="Pyr_redox_2"/>
    <property type="match status" value="1"/>
</dbReference>
<organism evidence="9 11">
    <name type="scientific">Trichococcus ilyis</name>
    <dbReference type="NCBI Taxonomy" id="640938"/>
    <lineage>
        <taxon>Bacteria</taxon>
        <taxon>Bacillati</taxon>
        <taxon>Bacillota</taxon>
        <taxon>Bacilli</taxon>
        <taxon>Lactobacillales</taxon>
        <taxon>Carnobacteriaceae</taxon>
        <taxon>Trichococcus</taxon>
    </lineage>
</organism>
<comment type="similarity">
    <text evidence="2">Belongs to the class-III pyridine nucleotide-disulfide oxidoreductase family.</text>
</comment>
<dbReference type="InterPro" id="IPR001763">
    <property type="entry name" value="Rhodanese-like_dom"/>
</dbReference>
<evidence type="ECO:0000313" key="11">
    <source>
        <dbReference type="Proteomes" id="UP000076878"/>
    </source>
</evidence>
<feature type="domain" description="Rhodanese" evidence="8">
    <location>
        <begin position="462"/>
        <end position="550"/>
    </location>
</feature>
<name>A0A143Z2P0_9LACT</name>
<comment type="cofactor">
    <cofactor evidence="1">
        <name>FAD</name>
        <dbReference type="ChEBI" id="CHEBI:57692"/>
    </cofactor>
</comment>
<dbReference type="Pfam" id="PF00581">
    <property type="entry name" value="Rhodanese"/>
    <property type="match status" value="1"/>
</dbReference>
<keyword evidence="7" id="KW-0676">Redox-active center</keyword>
<dbReference type="PROSITE" id="PS50206">
    <property type="entry name" value="RHODANESE_3"/>
    <property type="match status" value="1"/>
</dbReference>
<dbReference type="SUPFAM" id="SSF51905">
    <property type="entry name" value="FAD/NAD(P)-binding domain"/>
    <property type="match status" value="2"/>
</dbReference>
<dbReference type="InterPro" id="IPR036188">
    <property type="entry name" value="FAD/NAD-bd_sf"/>
</dbReference>
<proteinExistence type="inferred from homology"/>
<keyword evidence="12" id="KW-1185">Reference proteome</keyword>
<keyword evidence="6" id="KW-0558">Oxidation</keyword>
<dbReference type="Gene3D" id="3.50.50.60">
    <property type="entry name" value="FAD/NAD(P)-binding domain"/>
    <property type="match status" value="2"/>
</dbReference>
<keyword evidence="3" id="KW-0285">Flavoprotein</keyword>
<evidence type="ECO:0000256" key="7">
    <source>
        <dbReference type="ARBA" id="ARBA00023284"/>
    </source>
</evidence>
<dbReference type="Pfam" id="PF02852">
    <property type="entry name" value="Pyr_redox_dim"/>
    <property type="match status" value="1"/>
</dbReference>
<reference evidence="9 11" key="1">
    <citation type="submission" date="2016-02" db="EMBL/GenBank/DDBJ databases">
        <authorList>
            <person name="Wen L."/>
            <person name="He K."/>
            <person name="Yang H."/>
        </authorList>
    </citation>
    <scope>NUCLEOTIDE SEQUENCE [LARGE SCALE GENOMIC DNA]</scope>
    <source>
        <strain evidence="9">Trichococcus_R210</strain>
    </source>
</reference>
<protein>
    <submittedName>
        <fullName evidence="10">NADPH-dependent 2,4-dienoyl-CoA reductase, sulfur reductase</fullName>
    </submittedName>
    <submittedName>
        <fullName evidence="9">Pyridine nucleotide disulphide reductase class-i signature</fullName>
    </submittedName>
</protein>
<evidence type="ECO:0000256" key="2">
    <source>
        <dbReference type="ARBA" id="ARBA00009130"/>
    </source>
</evidence>
<dbReference type="SMART" id="SM00450">
    <property type="entry name" value="RHOD"/>
    <property type="match status" value="1"/>
</dbReference>
<dbReference type="Proteomes" id="UP000076878">
    <property type="component" value="Unassembled WGS sequence"/>
</dbReference>
<dbReference type="PRINTS" id="PR00368">
    <property type="entry name" value="FADPNR"/>
</dbReference>
<dbReference type="Proteomes" id="UP000199280">
    <property type="component" value="Unassembled WGS sequence"/>
</dbReference>